<feature type="non-terminal residue" evidence="2">
    <location>
        <position position="1"/>
    </location>
</feature>
<dbReference type="Gene3D" id="2.170.16.10">
    <property type="entry name" value="Hedgehog/Intein (Hint) domain"/>
    <property type="match status" value="1"/>
</dbReference>
<dbReference type="Proteomes" id="UP000681722">
    <property type="component" value="Unassembled WGS sequence"/>
</dbReference>
<dbReference type="OrthoDB" id="5212at2759"/>
<dbReference type="PANTHER" id="PTHR11889:SF31">
    <property type="entry name" value="PROTEIN HEDGEHOG"/>
    <property type="match status" value="1"/>
</dbReference>
<gene>
    <name evidence="2" type="ORF">GPM918_LOCUS31848</name>
    <name evidence="3" type="ORF">SRO942_LOCUS32501</name>
</gene>
<evidence type="ECO:0000313" key="4">
    <source>
        <dbReference type="Proteomes" id="UP000663829"/>
    </source>
</evidence>
<name>A0A815IVN3_9BILA</name>
<proteinExistence type="predicted"/>
<dbReference type="GO" id="GO:0016539">
    <property type="term" value="P:intein-mediated protein splicing"/>
    <property type="evidence" value="ECO:0007669"/>
    <property type="project" value="InterPro"/>
</dbReference>
<evidence type="ECO:0000259" key="1">
    <source>
        <dbReference type="SMART" id="SM00306"/>
    </source>
</evidence>
<dbReference type="Proteomes" id="UP000663829">
    <property type="component" value="Unassembled WGS sequence"/>
</dbReference>
<dbReference type="SUPFAM" id="SSF51294">
    <property type="entry name" value="Hedgehog/intein (Hint) domain"/>
    <property type="match status" value="1"/>
</dbReference>
<evidence type="ECO:0000313" key="2">
    <source>
        <dbReference type="EMBL" id="CAF1370832.1"/>
    </source>
</evidence>
<dbReference type="Pfam" id="PF01079">
    <property type="entry name" value="Hint"/>
    <property type="match status" value="1"/>
</dbReference>
<dbReference type="CDD" id="cd00081">
    <property type="entry name" value="Hint"/>
    <property type="match status" value="1"/>
</dbReference>
<comment type="caution">
    <text evidence="2">The sequence shown here is derived from an EMBL/GenBank/DDBJ whole genome shotgun (WGS) entry which is preliminary data.</text>
</comment>
<dbReference type="InterPro" id="IPR003587">
    <property type="entry name" value="Hint_dom_N"/>
</dbReference>
<dbReference type="PANTHER" id="PTHR11889">
    <property type="entry name" value="HEDGEHOG"/>
    <property type="match status" value="1"/>
</dbReference>
<dbReference type="AlphaFoldDB" id="A0A815IVN3"/>
<sequence length="214" mass="23214">PNTTSNGTAARYSYDDVYGGACPDGSSPRLGCIGDPCTTDCCLAGDGIVEVPGTNRSKLVADLISGDIVWSVNQAGKIVQSEVYMIFHSSHTSQTLFSVIWTEDGQQISLTPHHLIPIVRNGATKTEFVFAESVKTNDHVYMQAADGVEGKTVLLKVHSVTTEVKNGFYSPITHEAPFGKSPQATATKQDVQLQAYQRVFFHAARMLLPQFFSI</sequence>
<dbReference type="InterPro" id="IPR001767">
    <property type="entry name" value="Hedgehog_Hint"/>
</dbReference>
<dbReference type="InterPro" id="IPR050387">
    <property type="entry name" value="Hedgehog_Signaling"/>
</dbReference>
<dbReference type="PROSITE" id="PS50817">
    <property type="entry name" value="INTEIN_N_TER"/>
    <property type="match status" value="1"/>
</dbReference>
<organism evidence="2 4">
    <name type="scientific">Didymodactylos carnosus</name>
    <dbReference type="NCBI Taxonomy" id="1234261"/>
    <lineage>
        <taxon>Eukaryota</taxon>
        <taxon>Metazoa</taxon>
        <taxon>Spiralia</taxon>
        <taxon>Gnathifera</taxon>
        <taxon>Rotifera</taxon>
        <taxon>Eurotatoria</taxon>
        <taxon>Bdelloidea</taxon>
        <taxon>Philodinida</taxon>
        <taxon>Philodinidae</taxon>
        <taxon>Didymodactylos</taxon>
    </lineage>
</organism>
<dbReference type="EMBL" id="CAJNOQ010015899">
    <property type="protein sequence ID" value="CAF1370832.1"/>
    <property type="molecule type" value="Genomic_DNA"/>
</dbReference>
<dbReference type="GO" id="GO:0016540">
    <property type="term" value="P:protein autoprocessing"/>
    <property type="evidence" value="ECO:0007669"/>
    <property type="project" value="InterPro"/>
</dbReference>
<accession>A0A815IVN3</accession>
<protein>
    <recommendedName>
        <fullName evidence="1">Hint domain-containing protein</fullName>
    </recommendedName>
</protein>
<dbReference type="SMART" id="SM00306">
    <property type="entry name" value="HintN"/>
    <property type="match status" value="1"/>
</dbReference>
<feature type="domain" description="Hint" evidence="1">
    <location>
        <begin position="40"/>
        <end position="144"/>
    </location>
</feature>
<evidence type="ECO:0000313" key="3">
    <source>
        <dbReference type="EMBL" id="CAF4257031.1"/>
    </source>
</evidence>
<keyword evidence="4" id="KW-1185">Reference proteome</keyword>
<reference evidence="2" key="1">
    <citation type="submission" date="2021-02" db="EMBL/GenBank/DDBJ databases">
        <authorList>
            <person name="Nowell W R."/>
        </authorList>
    </citation>
    <scope>NUCLEOTIDE SEQUENCE</scope>
</reference>
<dbReference type="InterPro" id="IPR006141">
    <property type="entry name" value="Intein_N"/>
</dbReference>
<dbReference type="InterPro" id="IPR036844">
    <property type="entry name" value="Hint_dom_sf"/>
</dbReference>
<dbReference type="EMBL" id="CAJOBC010075406">
    <property type="protein sequence ID" value="CAF4257031.1"/>
    <property type="molecule type" value="Genomic_DNA"/>
</dbReference>